<feature type="binding site" evidence="6">
    <location>
        <position position="236"/>
    </location>
    <ligand>
        <name>Zn(2+)</name>
        <dbReference type="ChEBI" id="CHEBI:29105"/>
        <label>2</label>
    </ligand>
</feature>
<gene>
    <name evidence="6" type="primary">pyrC</name>
    <name evidence="8" type="ORF">QRX50_39755</name>
</gene>
<keyword evidence="3 6" id="KW-0479">Metal-binding</keyword>
<keyword evidence="5 6" id="KW-0665">Pyrimidine biosynthesis</keyword>
<dbReference type="PROSITE" id="PS00483">
    <property type="entry name" value="DIHYDROOROTASE_2"/>
    <property type="match status" value="1"/>
</dbReference>
<dbReference type="HAMAP" id="MF_00220_B">
    <property type="entry name" value="PyrC_classI_B"/>
    <property type="match status" value="1"/>
</dbReference>
<dbReference type="KEGG" id="acab:QRX50_39755"/>
<dbReference type="GO" id="GO:0004038">
    <property type="term" value="F:allantoinase activity"/>
    <property type="evidence" value="ECO:0007669"/>
    <property type="project" value="TreeGrafter"/>
</dbReference>
<dbReference type="SUPFAM" id="SSF51338">
    <property type="entry name" value="Composite domain of metallo-dependent hydrolases"/>
    <property type="match status" value="1"/>
</dbReference>
<feature type="binding site" evidence="6">
    <location>
        <position position="66"/>
    </location>
    <ligand>
        <name>Zn(2+)</name>
        <dbReference type="ChEBI" id="CHEBI:29105"/>
        <label>1</label>
    </ligand>
</feature>
<evidence type="ECO:0000259" key="7">
    <source>
        <dbReference type="Pfam" id="PF12890"/>
    </source>
</evidence>
<feature type="binding site" evidence="6">
    <location>
        <begin position="327"/>
        <end position="328"/>
    </location>
    <ligand>
        <name>substrate</name>
    </ligand>
</feature>
<dbReference type="GO" id="GO:0006145">
    <property type="term" value="P:purine nucleobase catabolic process"/>
    <property type="evidence" value="ECO:0007669"/>
    <property type="project" value="TreeGrafter"/>
</dbReference>
<dbReference type="Pfam" id="PF12890">
    <property type="entry name" value="DHOase"/>
    <property type="match status" value="1"/>
</dbReference>
<evidence type="ECO:0000256" key="1">
    <source>
        <dbReference type="ARBA" id="ARBA00002368"/>
    </source>
</evidence>
<comment type="function">
    <text evidence="1 6">Catalyzes the reversible cyclization of carbamoyl aspartate to dihydroorotate.</text>
</comment>
<dbReference type="InterPro" id="IPR002195">
    <property type="entry name" value="Dihydroorotase_CS"/>
</dbReference>
<reference evidence="8 9" key="1">
    <citation type="submission" date="2023-06" db="EMBL/GenBank/DDBJ databases">
        <authorList>
            <person name="Oyuntsetseg B."/>
            <person name="Kim S.B."/>
        </authorList>
    </citation>
    <scope>NUCLEOTIDE SEQUENCE [LARGE SCALE GENOMIC DNA]</scope>
    <source>
        <strain evidence="8 9">2-15</strain>
    </source>
</reference>
<accession>A0A9Y2MU45</accession>
<dbReference type="InterPro" id="IPR032466">
    <property type="entry name" value="Metal_Hydrolase"/>
</dbReference>
<dbReference type="NCBIfam" id="TIGR00857">
    <property type="entry name" value="pyrC_multi"/>
    <property type="match status" value="1"/>
</dbReference>
<feature type="binding site" evidence="6">
    <location>
        <position position="313"/>
    </location>
    <ligand>
        <name>substrate</name>
    </ligand>
</feature>
<dbReference type="InterPro" id="IPR050138">
    <property type="entry name" value="DHOase/Allantoinase_Hydrolase"/>
</dbReference>
<feature type="binding site" evidence="6">
    <location>
        <position position="156"/>
    </location>
    <ligand>
        <name>Zn(2+)</name>
        <dbReference type="ChEBI" id="CHEBI:29105"/>
        <label>1</label>
    </ligand>
</feature>
<protein>
    <recommendedName>
        <fullName evidence="6">Dihydroorotase</fullName>
        <shortName evidence="6">DHOase</shortName>
        <ecNumber evidence="6">3.5.2.3</ecNumber>
    </recommendedName>
</protein>
<evidence type="ECO:0000256" key="6">
    <source>
        <dbReference type="HAMAP-Rule" id="MF_00220"/>
    </source>
</evidence>
<evidence type="ECO:0000256" key="5">
    <source>
        <dbReference type="ARBA" id="ARBA00022975"/>
    </source>
</evidence>
<dbReference type="EC" id="3.5.2.3" evidence="6"/>
<evidence type="ECO:0000313" key="9">
    <source>
        <dbReference type="Proteomes" id="UP001236014"/>
    </source>
</evidence>
<dbReference type="GO" id="GO:0004151">
    <property type="term" value="F:dihydroorotase activity"/>
    <property type="evidence" value="ECO:0007669"/>
    <property type="project" value="UniProtKB-UniRule"/>
</dbReference>
<dbReference type="PANTHER" id="PTHR43668:SF2">
    <property type="entry name" value="ALLANTOINASE"/>
    <property type="match status" value="1"/>
</dbReference>
<dbReference type="GO" id="GO:0008270">
    <property type="term" value="F:zinc ion binding"/>
    <property type="evidence" value="ECO:0007669"/>
    <property type="project" value="UniProtKB-UniRule"/>
</dbReference>
<dbReference type="InterPro" id="IPR004722">
    <property type="entry name" value="DHOase"/>
</dbReference>
<feature type="binding site" evidence="6">
    <location>
        <position position="156"/>
    </location>
    <ligand>
        <name>Zn(2+)</name>
        <dbReference type="ChEBI" id="CHEBI:29105"/>
        <label>2</label>
    </ligand>
</feature>
<keyword evidence="4 6" id="KW-0378">Hydrolase</keyword>
<dbReference type="EMBL" id="CP127294">
    <property type="protein sequence ID" value="WIX77483.1"/>
    <property type="molecule type" value="Genomic_DNA"/>
</dbReference>
<dbReference type="PANTHER" id="PTHR43668">
    <property type="entry name" value="ALLANTOINASE"/>
    <property type="match status" value="1"/>
</dbReference>
<evidence type="ECO:0000256" key="2">
    <source>
        <dbReference type="ARBA" id="ARBA00010286"/>
    </source>
</evidence>
<dbReference type="GO" id="GO:0044205">
    <property type="term" value="P:'de novo' UMP biosynthetic process"/>
    <property type="evidence" value="ECO:0007669"/>
    <property type="project" value="UniProtKB-UniRule"/>
</dbReference>
<feature type="binding site" evidence="6">
    <location>
        <position position="183"/>
    </location>
    <ligand>
        <name>Zn(2+)</name>
        <dbReference type="ChEBI" id="CHEBI:29105"/>
        <label>2</label>
    </ligand>
</feature>
<dbReference type="Gene3D" id="2.30.40.10">
    <property type="entry name" value="Urease, subunit C, domain 1"/>
    <property type="match status" value="1"/>
</dbReference>
<keyword evidence="6" id="KW-0862">Zinc</keyword>
<feature type="binding site" evidence="6">
    <location>
        <position position="309"/>
    </location>
    <ligand>
        <name>Zn(2+)</name>
        <dbReference type="ChEBI" id="CHEBI:29105"/>
        <label>1</label>
    </ligand>
</feature>
<organism evidence="8 9">
    <name type="scientific">Amycolatopsis carbonis</name>
    <dbReference type="NCBI Taxonomy" id="715471"/>
    <lineage>
        <taxon>Bacteria</taxon>
        <taxon>Bacillati</taxon>
        <taxon>Actinomycetota</taxon>
        <taxon>Actinomycetes</taxon>
        <taxon>Pseudonocardiales</taxon>
        <taxon>Pseudonocardiaceae</taxon>
        <taxon>Amycolatopsis</taxon>
    </lineage>
</organism>
<sequence length="440" mass="45232">MSPLTQAPLGHAVLTGVAPFGGPPIDLVVRDGRIAELRPRGSADEPNRFDADGLVLLPAFVDLHTHLREPGGEDAETIATGTAAAAAGGYSDVFAMANCSPVTDSPERIRHVLDLAERTASCRVHAVGAITEGLAGQRLAPLEAMAAAGARLFSDDGRCVDDPVLVREALELTKRTGTVLAQHAQSGPLAGAGQINAGGAAERTGLPPWPATGEETVVARDIVLAADAGAPLHVCHVSTARSVALVRWAKDQGWAVSAEVTPHHLLLTDGEAASADPKFKVNPPLRSQGDVRALRAALLDGTIDAVATDHAPHLAEAKAADWCGAPFGMTGLETALAVVSEVLHTSRGVDWALVADRMSHAPARIGGIAASAGRPIAVGEPATFTLVDPRAGWTVDPADTAGRSHNTPFGGLSFTHRPVATVVAGAVTADRGGLFTRSAR</sequence>
<feature type="binding site" evidence="6">
    <location>
        <begin position="66"/>
        <end position="68"/>
    </location>
    <ligand>
        <name>substrate</name>
    </ligand>
</feature>
<dbReference type="RefSeq" id="WP_285968224.1">
    <property type="nucleotide sequence ID" value="NZ_CP127294.1"/>
</dbReference>
<dbReference type="CDD" id="cd01317">
    <property type="entry name" value="DHOase_IIa"/>
    <property type="match status" value="1"/>
</dbReference>
<dbReference type="GO" id="GO:0005737">
    <property type="term" value="C:cytoplasm"/>
    <property type="evidence" value="ECO:0007669"/>
    <property type="project" value="TreeGrafter"/>
</dbReference>
<dbReference type="AlphaFoldDB" id="A0A9Y2MU45"/>
<dbReference type="InterPro" id="IPR024403">
    <property type="entry name" value="DHOase_cat"/>
</dbReference>
<comment type="catalytic activity">
    <reaction evidence="6">
        <text>(S)-dihydroorotate + H2O = N-carbamoyl-L-aspartate + H(+)</text>
        <dbReference type="Rhea" id="RHEA:24296"/>
        <dbReference type="ChEBI" id="CHEBI:15377"/>
        <dbReference type="ChEBI" id="CHEBI:15378"/>
        <dbReference type="ChEBI" id="CHEBI:30864"/>
        <dbReference type="ChEBI" id="CHEBI:32814"/>
        <dbReference type="EC" id="3.5.2.3"/>
    </reaction>
</comment>
<feature type="binding site" evidence="6">
    <location>
        <position position="64"/>
    </location>
    <ligand>
        <name>Zn(2+)</name>
        <dbReference type="ChEBI" id="CHEBI:29105"/>
        <label>1</label>
    </ligand>
</feature>
<evidence type="ECO:0000256" key="4">
    <source>
        <dbReference type="ARBA" id="ARBA00022801"/>
    </source>
</evidence>
<evidence type="ECO:0000313" key="8">
    <source>
        <dbReference type="EMBL" id="WIX77483.1"/>
    </source>
</evidence>
<evidence type="ECO:0000256" key="3">
    <source>
        <dbReference type="ARBA" id="ARBA00022723"/>
    </source>
</evidence>
<feature type="binding site" evidence="6">
    <location>
        <position position="282"/>
    </location>
    <ligand>
        <name>substrate</name>
    </ligand>
</feature>
<feature type="domain" description="Dihydroorotase catalytic" evidence="7">
    <location>
        <begin position="54"/>
        <end position="240"/>
    </location>
</feature>
<comment type="cofactor">
    <cofactor evidence="6">
        <name>Zn(2+)</name>
        <dbReference type="ChEBI" id="CHEBI:29105"/>
    </cofactor>
    <text evidence="6">Binds 2 Zn(2+) ions per subunit.</text>
</comment>
<name>A0A9Y2MU45_9PSEU</name>
<dbReference type="SUPFAM" id="SSF51556">
    <property type="entry name" value="Metallo-dependent hydrolases"/>
    <property type="match status" value="1"/>
</dbReference>
<comment type="pathway">
    <text evidence="6">Pyrimidine metabolism; UMP biosynthesis via de novo pathway; (S)-dihydroorotate from bicarbonate: step 3/3.</text>
</comment>
<feature type="binding site" evidence="6">
    <location>
        <position position="98"/>
    </location>
    <ligand>
        <name>substrate</name>
    </ligand>
</feature>
<dbReference type="Proteomes" id="UP001236014">
    <property type="component" value="Chromosome"/>
</dbReference>
<comment type="similarity">
    <text evidence="2 6">Belongs to the metallo-dependent hydrolases superfamily. DHOase family. Class I DHOase subfamily.</text>
</comment>
<keyword evidence="9" id="KW-1185">Reference proteome</keyword>
<dbReference type="InterPro" id="IPR011059">
    <property type="entry name" value="Metal-dep_hydrolase_composite"/>
</dbReference>
<proteinExistence type="inferred from homology"/>
<dbReference type="Gene3D" id="3.20.20.140">
    <property type="entry name" value="Metal-dependent hydrolases"/>
    <property type="match status" value="1"/>
</dbReference>
<feature type="active site" evidence="6">
    <location>
        <position position="309"/>
    </location>
</feature>